<dbReference type="Proteomes" id="UP000004221">
    <property type="component" value="Unassembled WGS sequence"/>
</dbReference>
<comment type="caution">
    <text evidence="1">The sequence shown here is derived from an EMBL/GenBank/DDBJ whole genome shotgun (WGS) entry which is preliminary data.</text>
</comment>
<accession>I4EGT8</accession>
<dbReference type="Gene3D" id="3.40.50.300">
    <property type="entry name" value="P-loop containing nucleotide triphosphate hydrolases"/>
    <property type="match status" value="1"/>
</dbReference>
<dbReference type="RefSeq" id="WP_008477604.1">
    <property type="nucleotide sequence ID" value="NZ_CAGS01000202.1"/>
</dbReference>
<keyword evidence="2" id="KW-1185">Reference proteome</keyword>
<name>I4EGT8_9BACT</name>
<proteinExistence type="predicted"/>
<sequence>MTNSTERAARIAIAGVCGSGKTTIVDRLRQRGYDAYVVSQEHSIIRDLWNHQDPSALVFLDIPLETVRARRNNDWPRWMYDLQQDRLADARAHATVTIETDNRSIEETVDLIIQALKQRE</sequence>
<evidence type="ECO:0000313" key="2">
    <source>
        <dbReference type="Proteomes" id="UP000004221"/>
    </source>
</evidence>
<dbReference type="EMBL" id="CAGS01000202">
    <property type="protein sequence ID" value="CCF83900.1"/>
    <property type="molecule type" value="Genomic_DNA"/>
</dbReference>
<organism evidence="1 2">
    <name type="scientific">Nitrolancea hollandica Lb</name>
    <dbReference type="NCBI Taxonomy" id="1129897"/>
    <lineage>
        <taxon>Bacteria</taxon>
        <taxon>Pseudomonadati</taxon>
        <taxon>Thermomicrobiota</taxon>
        <taxon>Thermomicrobia</taxon>
        <taxon>Sphaerobacterales</taxon>
        <taxon>Sphaerobacterineae</taxon>
        <taxon>Sphaerobacteraceae</taxon>
        <taxon>Nitrolancea</taxon>
    </lineage>
</organism>
<reference evidence="1 2" key="1">
    <citation type="journal article" date="2012" name="ISME J.">
        <title>Nitrification expanded: discovery, physiology and genomics of a nitrite-oxidizing bacterium from the phylum Chloroflexi.</title>
        <authorList>
            <person name="Sorokin D.Y."/>
            <person name="Lucker S."/>
            <person name="Vejmelkova D."/>
            <person name="Kostrikina N.A."/>
            <person name="Kleerebezem R."/>
            <person name="Rijpstra W.I."/>
            <person name="Damste J.S."/>
            <person name="Le Paslier D."/>
            <person name="Muyzer G."/>
            <person name="Wagner M."/>
            <person name="van Loosdrecht M.C."/>
            <person name="Daims H."/>
        </authorList>
    </citation>
    <scope>NUCLEOTIDE SEQUENCE [LARGE SCALE GENOMIC DNA]</scope>
    <source>
        <strain evidence="2">none</strain>
    </source>
</reference>
<evidence type="ECO:0000313" key="1">
    <source>
        <dbReference type="EMBL" id="CCF83900.1"/>
    </source>
</evidence>
<dbReference type="SUPFAM" id="SSF52540">
    <property type="entry name" value="P-loop containing nucleoside triphosphate hydrolases"/>
    <property type="match status" value="1"/>
</dbReference>
<dbReference type="AlphaFoldDB" id="I4EGT8"/>
<dbReference type="OrthoDB" id="161534at2"/>
<protein>
    <submittedName>
        <fullName evidence="1">Uncharacterized protein</fullName>
    </submittedName>
</protein>
<dbReference type="InterPro" id="IPR027417">
    <property type="entry name" value="P-loop_NTPase"/>
</dbReference>
<gene>
    <name evidence="1" type="ORF">NITHO_2800003</name>
</gene>